<name>A0A832PPF2_9RHOB</name>
<evidence type="ECO:0000256" key="1">
    <source>
        <dbReference type="ARBA" id="ARBA00009477"/>
    </source>
</evidence>
<feature type="chain" id="PRO_5032386134" evidence="2">
    <location>
        <begin position="27"/>
        <end position="364"/>
    </location>
</feature>
<dbReference type="PANTHER" id="PTHR30469">
    <property type="entry name" value="MULTIDRUG RESISTANCE PROTEIN MDTA"/>
    <property type="match status" value="1"/>
</dbReference>
<evidence type="ECO:0000313" key="5">
    <source>
        <dbReference type="Proteomes" id="UP000580830"/>
    </source>
</evidence>
<dbReference type="GO" id="GO:1990281">
    <property type="term" value="C:efflux pump complex"/>
    <property type="evidence" value="ECO:0007669"/>
    <property type="project" value="TreeGrafter"/>
</dbReference>
<accession>A0A832PPF2</accession>
<dbReference type="InterPro" id="IPR006143">
    <property type="entry name" value="RND_pump_MFP"/>
</dbReference>
<organism evidence="4 5">
    <name type="scientific">Paracoccus solventivorans</name>
    <dbReference type="NCBI Taxonomy" id="53463"/>
    <lineage>
        <taxon>Bacteria</taxon>
        <taxon>Pseudomonadati</taxon>
        <taxon>Pseudomonadota</taxon>
        <taxon>Alphaproteobacteria</taxon>
        <taxon>Rhodobacterales</taxon>
        <taxon>Paracoccaceae</taxon>
        <taxon>Paracoccus</taxon>
    </lineage>
</organism>
<proteinExistence type="inferred from homology"/>
<dbReference type="SUPFAM" id="SSF111369">
    <property type="entry name" value="HlyD-like secretion proteins"/>
    <property type="match status" value="1"/>
</dbReference>
<dbReference type="AlphaFoldDB" id="A0A832PPF2"/>
<dbReference type="Gene3D" id="2.40.50.100">
    <property type="match status" value="1"/>
</dbReference>
<dbReference type="Gene3D" id="2.40.30.170">
    <property type="match status" value="1"/>
</dbReference>
<dbReference type="PANTHER" id="PTHR30469:SF38">
    <property type="entry name" value="HLYD FAMILY SECRETION PROTEIN"/>
    <property type="match status" value="1"/>
</dbReference>
<evidence type="ECO:0000256" key="2">
    <source>
        <dbReference type="SAM" id="SignalP"/>
    </source>
</evidence>
<dbReference type="Gene3D" id="2.40.420.20">
    <property type="match status" value="1"/>
</dbReference>
<evidence type="ECO:0000259" key="3">
    <source>
        <dbReference type="Pfam" id="PF25967"/>
    </source>
</evidence>
<protein>
    <submittedName>
        <fullName evidence="4">Efflux RND transporter periplasmic adaptor subunit</fullName>
    </submittedName>
</protein>
<evidence type="ECO:0000313" key="4">
    <source>
        <dbReference type="EMBL" id="HHW34675.1"/>
    </source>
</evidence>
<dbReference type="GO" id="GO:0015562">
    <property type="term" value="F:efflux transmembrane transporter activity"/>
    <property type="evidence" value="ECO:0007669"/>
    <property type="project" value="TreeGrafter"/>
</dbReference>
<dbReference type="EMBL" id="DULP01000169">
    <property type="protein sequence ID" value="HHW34675.1"/>
    <property type="molecule type" value="Genomic_DNA"/>
</dbReference>
<dbReference type="NCBIfam" id="TIGR01730">
    <property type="entry name" value="RND_mfp"/>
    <property type="match status" value="1"/>
</dbReference>
<dbReference type="Gene3D" id="1.10.287.470">
    <property type="entry name" value="Helix hairpin bin"/>
    <property type="match status" value="1"/>
</dbReference>
<keyword evidence="2" id="KW-0732">Signal</keyword>
<dbReference type="RefSeq" id="WP_303730686.1">
    <property type="nucleotide sequence ID" value="NZ_DULP01000169.1"/>
</dbReference>
<dbReference type="Pfam" id="PF25967">
    <property type="entry name" value="RND-MFP_C"/>
    <property type="match status" value="1"/>
</dbReference>
<comment type="similarity">
    <text evidence="1">Belongs to the membrane fusion protein (MFP) (TC 8.A.1) family.</text>
</comment>
<dbReference type="InterPro" id="IPR058627">
    <property type="entry name" value="MdtA-like_C"/>
</dbReference>
<reference evidence="4 5" key="1">
    <citation type="journal article" date="2020" name="Biotechnol. Biofuels">
        <title>New insights from the biogas microbiome by comprehensive genome-resolved metagenomics of nearly 1600 species originating from multiple anaerobic digesters.</title>
        <authorList>
            <person name="Campanaro S."/>
            <person name="Treu L."/>
            <person name="Rodriguez-R L.M."/>
            <person name="Kovalovszki A."/>
            <person name="Ziels R.M."/>
            <person name="Maus I."/>
            <person name="Zhu X."/>
            <person name="Kougias P.G."/>
            <person name="Basile A."/>
            <person name="Luo G."/>
            <person name="Schluter A."/>
            <person name="Konstantinidis K.T."/>
            <person name="Angelidaki I."/>
        </authorList>
    </citation>
    <scope>NUCLEOTIDE SEQUENCE [LARGE SCALE GENOMIC DNA]</scope>
    <source>
        <strain evidence="4">AS04akNAM_125</strain>
    </source>
</reference>
<dbReference type="Proteomes" id="UP000580830">
    <property type="component" value="Unassembled WGS sequence"/>
</dbReference>
<feature type="signal peptide" evidence="2">
    <location>
        <begin position="1"/>
        <end position="26"/>
    </location>
</feature>
<sequence length="364" mass="37520">MRARRVHIRRAALALLSAAAVPAAAAAQPAQQPVAVEFVEVRQQPLVLDLRLVGTIAASDSIDLSFPAGGRITEITVRAGDRVQAGDPLARTDGVQQQQALNQALAAVASAEATLQQADQAAIRAAEMLRRGVGTRAESDMANQALSAAQGQLAAARTGADQAQRAVEDTVIHAPQAAVVTARMAEPGQVVGAAQPILTLAALTGFEAVFNVPDSPHLDQAHGALVSLVPLDRPETRLSATVTEIAPLVDPATAAVTVRAEINPRLIDSVLEAGLLGAAVEGVVHLKAGTGIDIPWTALTATGDGPAVWRIDEDGVVAITPVEIERFANGRVVLKSGVAPGDTVVGEGSQLMFPGRQVRPGKGR</sequence>
<comment type="caution">
    <text evidence="4">The sequence shown here is derived from an EMBL/GenBank/DDBJ whole genome shotgun (WGS) entry which is preliminary data.</text>
</comment>
<gene>
    <name evidence="4" type="ORF">GXX24_11140</name>
</gene>
<feature type="domain" description="Multidrug resistance protein MdtA-like C-terminal permuted SH3" evidence="3">
    <location>
        <begin position="294"/>
        <end position="350"/>
    </location>
</feature>